<evidence type="ECO:0000313" key="1">
    <source>
        <dbReference type="EMBL" id="AJD82494.1"/>
    </source>
</evidence>
<accession>A0A0B5A3N6</accession>
<dbReference type="GeneID" id="26635455"/>
<dbReference type="Proteomes" id="UP000031723">
    <property type="component" value="Segment"/>
</dbReference>
<protein>
    <submittedName>
        <fullName evidence="1">Uncharacterized protein</fullName>
    </submittedName>
</protein>
<proteinExistence type="predicted"/>
<keyword evidence="2" id="KW-1185">Reference proteome</keyword>
<gene>
    <name evidence="1" type="primary">76</name>
    <name evidence="1" type="ORF">SHEEN_76</name>
</gene>
<reference evidence="1 2" key="1">
    <citation type="submission" date="2014-12" db="EMBL/GenBank/DDBJ databases">
        <authorList>
            <person name="Cote D."/>
            <person name="Daigle Z."/>
            <person name="Borges K.M."/>
            <person name="Adams S.D."/>
            <person name="Alvey R.M."/>
            <person name="Barekzi N."/>
            <person name="Beal Z.N."/>
            <person name="Briggs L.A."/>
            <person name="Brown T."/>
            <person name="Coomans R.J."/>
            <person name="D'Elia T."/>
            <person name="Doss J.H."/>
            <person name="Ellsworth J.A."/>
            <person name="Ettinger W.F."/>
            <person name="Fox D.J."/>
            <person name="Gauthier D.T."/>
            <person name="Andriolo J.M."/>
            <person name="Grubb S."/>
            <person name="Gugssa A.H."/>
            <person name="Hauser C.R."/>
            <person name="Hull A.K."/>
            <person name="Jackson N."/>
            <person name="Kart M.U."/>
            <person name="Korey C.A."/>
            <person name="Makemson J."/>
            <person name="McKinney A.L."/>
            <person name="Nelson P.R."/>
            <person name="Newman R.H."/>
            <person name="Powell G."/>
            <person name="Rodriguez-Lanetty M."/>
            <person name="Royer D."/>
            <person name="Sabila M.H."/>
            <person name="Sadana R."/>
            <person name="Saha S."/>
            <person name="Sangster N."/>
            <person name="Slowan-Pomeroy T."/>
            <person name="Urbinati C.R."/>
            <person name="Ward R.E."/>
            <person name="Warner M."/>
            <person name="Williamson B."/>
            <person name="Biederman B."/>
            <person name="Cresawn S.G."/>
            <person name="Bowman C.A."/>
            <person name="Russell D.A."/>
            <person name="Pope W.H."/>
            <person name="Jacobs-Sera D."/>
            <person name="Hendrix R.W."/>
            <person name="Hatfull G.H."/>
        </authorList>
    </citation>
    <scope>NUCLEOTIDE SEQUENCE [LARGE SCALE GENOMIC DNA]</scope>
</reference>
<dbReference type="RefSeq" id="YP_009209113.1">
    <property type="nucleotide sequence ID" value="NC_028914.1"/>
</dbReference>
<dbReference type="OrthoDB" id="25019at10239"/>
<dbReference type="KEGG" id="vg:26635455"/>
<organism evidence="1 2">
    <name type="scientific">Mycobacterium phage Sheen</name>
    <dbReference type="NCBI Taxonomy" id="1589274"/>
    <lineage>
        <taxon>Viruses</taxon>
        <taxon>Duplodnaviria</taxon>
        <taxon>Heunggongvirae</taxon>
        <taxon>Uroviricota</taxon>
        <taxon>Caudoviricetes</taxon>
        <taxon>Sheenvirus</taxon>
        <taxon>Sheenvirus Sheen</taxon>
    </lineage>
</organism>
<name>A0A0B5A3N6_9CAUD</name>
<sequence>MDYVNWIGYVDAYIQRWWGNTNHTHITAFDWHAAYYAGKAPVDAAKEGMRRHGEAA</sequence>
<dbReference type="EMBL" id="KP273225">
    <property type="protein sequence ID" value="AJD82494.1"/>
    <property type="molecule type" value="Genomic_DNA"/>
</dbReference>
<evidence type="ECO:0000313" key="2">
    <source>
        <dbReference type="Proteomes" id="UP000031723"/>
    </source>
</evidence>